<evidence type="ECO:0000256" key="3">
    <source>
        <dbReference type="ARBA" id="ARBA00023027"/>
    </source>
</evidence>
<dbReference type="PRINTS" id="PR00082">
    <property type="entry name" value="GLFDHDRGNASE"/>
</dbReference>
<dbReference type="EMBL" id="RBIM01000007">
    <property type="protein sequence ID" value="RKQ95287.1"/>
    <property type="molecule type" value="Genomic_DNA"/>
</dbReference>
<comment type="similarity">
    <text evidence="1 6">Belongs to the Glu/Leu/Phe/Val dehydrogenases family.</text>
</comment>
<dbReference type="RefSeq" id="WP_121212277.1">
    <property type="nucleotide sequence ID" value="NZ_RBIM01000007.1"/>
</dbReference>
<dbReference type="GO" id="GO:0016639">
    <property type="term" value="F:oxidoreductase activity, acting on the CH-NH2 group of donors, NAD or NADP as acceptor"/>
    <property type="evidence" value="ECO:0007669"/>
    <property type="project" value="InterPro"/>
</dbReference>
<accession>A0A495D1C8</accession>
<dbReference type="Proteomes" id="UP000273675">
    <property type="component" value="Unassembled WGS sequence"/>
</dbReference>
<dbReference type="SUPFAM" id="SSF53223">
    <property type="entry name" value="Aminoacid dehydrogenase-like, N-terminal domain"/>
    <property type="match status" value="1"/>
</dbReference>
<dbReference type="InterPro" id="IPR006097">
    <property type="entry name" value="Glu/Leu/Phe/Val/Trp_DH_dimer"/>
</dbReference>
<dbReference type="GO" id="GO:0006520">
    <property type="term" value="P:amino acid metabolic process"/>
    <property type="evidence" value="ECO:0007669"/>
    <property type="project" value="InterPro"/>
</dbReference>
<dbReference type="SUPFAM" id="SSF51735">
    <property type="entry name" value="NAD(P)-binding Rossmann-fold domains"/>
    <property type="match status" value="1"/>
</dbReference>
<evidence type="ECO:0000256" key="6">
    <source>
        <dbReference type="RuleBase" id="RU004417"/>
    </source>
</evidence>
<keyword evidence="3 5" id="KW-0520">NAD</keyword>
<reference evidence="8 9" key="1">
    <citation type="submission" date="2018-10" db="EMBL/GenBank/DDBJ databases">
        <title>Genomic Encyclopedia of Type Strains, Phase IV (KMG-IV): sequencing the most valuable type-strain genomes for metagenomic binning, comparative biology and taxonomic classification.</title>
        <authorList>
            <person name="Goeker M."/>
        </authorList>
    </citation>
    <scope>NUCLEOTIDE SEQUENCE [LARGE SCALE GENOMIC DNA]</scope>
    <source>
        <strain evidence="8 9">DSM 4734</strain>
    </source>
</reference>
<keyword evidence="5" id="KW-0547">Nucleotide-binding</keyword>
<sequence length="357" mass="37799">MSVLEHPSFDNHEKILFATDEVTGLKAVIGVHSTVSGPACGGCRMWSYPSSDAALQDVLRLSQGMSYKNIMADLPIGGGKSVIMKPEGSFDRRALFEAFGRAVESLNGQYITAEDVGVSPDDMMAVRASTAHVVGLPEGKAASGDPSPVTAEGVFRGMKVCIERGLGKSDLSGVKVAIQGASGHVGTYLAGHLAKAGAELFITDINQDGLERLKAEYGATIVGLEEIYDQDVDVFAPCALGAIINPDTIDRIKAKIIAGAANNQLATREMGAELLKRGMIYAPDYVLNAGGIINVMGEIAGDFNPEWVKGKLIGLEKTLGEILDQSDREGRPSNLIADEIARQRIEEKRAAKLGKAA</sequence>
<evidence type="ECO:0000256" key="2">
    <source>
        <dbReference type="ARBA" id="ARBA00023002"/>
    </source>
</evidence>
<evidence type="ECO:0000256" key="5">
    <source>
        <dbReference type="PIRSR" id="PIRSR000188-2"/>
    </source>
</evidence>
<organism evidence="8 9">
    <name type="scientific">Maricaulis maris</name>
    <dbReference type="NCBI Taxonomy" id="74318"/>
    <lineage>
        <taxon>Bacteria</taxon>
        <taxon>Pseudomonadati</taxon>
        <taxon>Pseudomonadota</taxon>
        <taxon>Alphaproteobacteria</taxon>
        <taxon>Maricaulales</taxon>
        <taxon>Maricaulaceae</taxon>
        <taxon>Maricaulis</taxon>
    </lineage>
</organism>
<dbReference type="SMART" id="SM00839">
    <property type="entry name" value="ELFV_dehydrog"/>
    <property type="match status" value="1"/>
</dbReference>
<dbReference type="AlphaFoldDB" id="A0A495D1C8"/>
<name>A0A495D1C8_9PROT</name>
<dbReference type="InterPro" id="IPR006096">
    <property type="entry name" value="Glu/Leu/Phe/Val/Trp_DH_C"/>
</dbReference>
<feature type="active site" description="Proton donor/acceptor" evidence="4">
    <location>
        <position position="80"/>
    </location>
</feature>
<dbReference type="PANTHER" id="PTHR42722:SF1">
    <property type="entry name" value="VALINE DEHYDROGENASE"/>
    <property type="match status" value="1"/>
</dbReference>
<evidence type="ECO:0000313" key="9">
    <source>
        <dbReference type="Proteomes" id="UP000273675"/>
    </source>
</evidence>
<dbReference type="InterPro" id="IPR016211">
    <property type="entry name" value="Glu/Phe/Leu/Val/Trp_DH_bac/arc"/>
</dbReference>
<feature type="binding site" evidence="5">
    <location>
        <begin position="180"/>
        <end position="186"/>
    </location>
    <ligand>
        <name>NAD(+)</name>
        <dbReference type="ChEBI" id="CHEBI:57540"/>
    </ligand>
</feature>
<dbReference type="InterPro" id="IPR046346">
    <property type="entry name" value="Aminoacid_DH-like_N_sf"/>
</dbReference>
<proteinExistence type="inferred from homology"/>
<evidence type="ECO:0000256" key="1">
    <source>
        <dbReference type="ARBA" id="ARBA00006382"/>
    </source>
</evidence>
<dbReference type="Pfam" id="PF02812">
    <property type="entry name" value="ELFV_dehydrog_N"/>
    <property type="match status" value="1"/>
</dbReference>
<dbReference type="PIRSF" id="PIRSF000188">
    <property type="entry name" value="Phe_leu_dh"/>
    <property type="match status" value="1"/>
</dbReference>
<dbReference type="PANTHER" id="PTHR42722">
    <property type="entry name" value="LEUCINE DEHYDROGENASE"/>
    <property type="match status" value="1"/>
</dbReference>
<dbReference type="Gene3D" id="3.40.50.10860">
    <property type="entry name" value="Leucine Dehydrogenase, chain A, domain 1"/>
    <property type="match status" value="1"/>
</dbReference>
<feature type="domain" description="Glutamate/phenylalanine/leucine/valine/L-tryptophan dehydrogenase C-terminal" evidence="7">
    <location>
        <begin position="144"/>
        <end position="353"/>
    </location>
</feature>
<comment type="caution">
    <text evidence="8">The sequence shown here is derived from an EMBL/GenBank/DDBJ whole genome shotgun (WGS) entry which is preliminary data.</text>
</comment>
<dbReference type="InterPro" id="IPR006095">
    <property type="entry name" value="Glu/Leu/Phe/Val/Trp_DH"/>
</dbReference>
<dbReference type="Pfam" id="PF00208">
    <property type="entry name" value="ELFV_dehydrog"/>
    <property type="match status" value="1"/>
</dbReference>
<dbReference type="OrthoDB" id="9803297at2"/>
<keyword evidence="2 6" id="KW-0560">Oxidoreductase</keyword>
<dbReference type="InterPro" id="IPR036291">
    <property type="entry name" value="NAD(P)-bd_dom_sf"/>
</dbReference>
<evidence type="ECO:0000259" key="7">
    <source>
        <dbReference type="SMART" id="SM00839"/>
    </source>
</evidence>
<gene>
    <name evidence="8" type="ORF">C7435_2976</name>
</gene>
<dbReference type="Gene3D" id="3.40.50.720">
    <property type="entry name" value="NAD(P)-binding Rossmann-like Domain"/>
    <property type="match status" value="1"/>
</dbReference>
<dbReference type="CDD" id="cd01075">
    <property type="entry name" value="NAD_bind_Leu_Phe_Val_DH"/>
    <property type="match status" value="1"/>
</dbReference>
<dbReference type="GO" id="GO:0000166">
    <property type="term" value="F:nucleotide binding"/>
    <property type="evidence" value="ECO:0007669"/>
    <property type="project" value="UniProtKB-KW"/>
</dbReference>
<evidence type="ECO:0000313" key="8">
    <source>
        <dbReference type="EMBL" id="RKQ95287.1"/>
    </source>
</evidence>
<evidence type="ECO:0000256" key="4">
    <source>
        <dbReference type="PIRSR" id="PIRSR000188-1"/>
    </source>
</evidence>
<protein>
    <submittedName>
        <fullName evidence="8">Glutamate dehydrogenase/leucine dehydrogenase</fullName>
    </submittedName>
</protein>